<gene>
    <name evidence="1" type="ORF">DARMORV10_C03P14020.1</name>
</gene>
<accession>A0A816I4N1</accession>
<dbReference type="AlphaFoldDB" id="A0A816I4N1"/>
<proteinExistence type="predicted"/>
<name>A0A816I4N1_BRANA</name>
<dbReference type="EMBL" id="HG994367">
    <property type="protein sequence ID" value="CAF1698450.1"/>
    <property type="molecule type" value="Genomic_DNA"/>
</dbReference>
<organism evidence="1">
    <name type="scientific">Brassica napus</name>
    <name type="common">Rape</name>
    <dbReference type="NCBI Taxonomy" id="3708"/>
    <lineage>
        <taxon>Eukaryota</taxon>
        <taxon>Viridiplantae</taxon>
        <taxon>Streptophyta</taxon>
        <taxon>Embryophyta</taxon>
        <taxon>Tracheophyta</taxon>
        <taxon>Spermatophyta</taxon>
        <taxon>Magnoliopsida</taxon>
        <taxon>eudicotyledons</taxon>
        <taxon>Gunneridae</taxon>
        <taxon>Pentapetalae</taxon>
        <taxon>rosids</taxon>
        <taxon>malvids</taxon>
        <taxon>Brassicales</taxon>
        <taxon>Brassicaceae</taxon>
        <taxon>Brassiceae</taxon>
        <taxon>Brassica</taxon>
    </lineage>
</organism>
<reference evidence="1" key="1">
    <citation type="submission" date="2021-01" db="EMBL/GenBank/DDBJ databases">
        <authorList>
            <consortium name="Genoscope - CEA"/>
            <person name="William W."/>
        </authorList>
    </citation>
    <scope>NUCLEOTIDE SEQUENCE</scope>
</reference>
<evidence type="ECO:0000313" key="1">
    <source>
        <dbReference type="EMBL" id="CAF1698450.1"/>
    </source>
</evidence>
<dbReference type="Proteomes" id="UP001295469">
    <property type="component" value="Chromosome C03"/>
</dbReference>
<sequence>MALSNTNTELPDIIGVVILIKTTSTDLSQTTQRIMSNIRINGSATVYLSVFDVQVSQLHQKLDMLVGCGAKGGEKMIFKLKTNEIFKLIDVDLTNLGEGGGPVIHSPPLNETTAAAQATVGESSVTEPHVEVAE</sequence>
<protein>
    <submittedName>
        <fullName evidence="1">(rape) hypothetical protein</fullName>
    </submittedName>
</protein>